<name>A0A0L0URW2_9BASI</name>
<gene>
    <name evidence="1" type="ORF">PSTG_16825</name>
</gene>
<proteinExistence type="predicted"/>
<keyword evidence="2" id="KW-1185">Reference proteome</keyword>
<organism evidence="1 2">
    <name type="scientific">Puccinia striiformis f. sp. tritici PST-78</name>
    <dbReference type="NCBI Taxonomy" id="1165861"/>
    <lineage>
        <taxon>Eukaryota</taxon>
        <taxon>Fungi</taxon>
        <taxon>Dikarya</taxon>
        <taxon>Basidiomycota</taxon>
        <taxon>Pucciniomycotina</taxon>
        <taxon>Pucciniomycetes</taxon>
        <taxon>Pucciniales</taxon>
        <taxon>Pucciniaceae</taxon>
        <taxon>Puccinia</taxon>
    </lineage>
</organism>
<reference evidence="2" key="1">
    <citation type="submission" date="2014-03" db="EMBL/GenBank/DDBJ databases">
        <title>The Genome Sequence of Puccinia striiformis f. sp. tritici PST-78.</title>
        <authorList>
            <consortium name="The Broad Institute Genome Sequencing Platform"/>
            <person name="Cuomo C."/>
            <person name="Hulbert S."/>
            <person name="Chen X."/>
            <person name="Walker B."/>
            <person name="Young S.K."/>
            <person name="Zeng Q."/>
            <person name="Gargeya S."/>
            <person name="Fitzgerald M."/>
            <person name="Haas B."/>
            <person name="Abouelleil A."/>
            <person name="Alvarado L."/>
            <person name="Arachchi H.M."/>
            <person name="Berlin A.M."/>
            <person name="Chapman S.B."/>
            <person name="Goldberg J."/>
            <person name="Griggs A."/>
            <person name="Gujja S."/>
            <person name="Hansen M."/>
            <person name="Howarth C."/>
            <person name="Imamovic A."/>
            <person name="Larimer J."/>
            <person name="McCowan C."/>
            <person name="Montmayeur A."/>
            <person name="Murphy C."/>
            <person name="Neiman D."/>
            <person name="Pearson M."/>
            <person name="Priest M."/>
            <person name="Roberts A."/>
            <person name="Saif S."/>
            <person name="Shea T."/>
            <person name="Sisk P."/>
            <person name="Sykes S."/>
            <person name="Wortman J."/>
            <person name="Nusbaum C."/>
            <person name="Birren B."/>
        </authorList>
    </citation>
    <scope>NUCLEOTIDE SEQUENCE [LARGE SCALE GENOMIC DNA]</scope>
    <source>
        <strain evidence="2">race PST-78</strain>
    </source>
</reference>
<dbReference type="Proteomes" id="UP000054564">
    <property type="component" value="Unassembled WGS sequence"/>
</dbReference>
<sequence length="67" mass="7603">MWLLKSVSSTVHPVDTIDGKPMTVLTALALLQEDFTPHKSSPSAKRKHQWDLPKKKLISDVVYMLED</sequence>
<comment type="caution">
    <text evidence="1">The sequence shown here is derived from an EMBL/GenBank/DDBJ whole genome shotgun (WGS) entry which is preliminary data.</text>
</comment>
<feature type="non-terminal residue" evidence="1">
    <location>
        <position position="67"/>
    </location>
</feature>
<dbReference type="EMBL" id="AJIL01000304">
    <property type="protein sequence ID" value="KNE89715.1"/>
    <property type="molecule type" value="Genomic_DNA"/>
</dbReference>
<accession>A0A0L0URW2</accession>
<protein>
    <submittedName>
        <fullName evidence="1">Uncharacterized protein</fullName>
    </submittedName>
</protein>
<evidence type="ECO:0000313" key="1">
    <source>
        <dbReference type="EMBL" id="KNE89715.1"/>
    </source>
</evidence>
<evidence type="ECO:0000313" key="2">
    <source>
        <dbReference type="Proteomes" id="UP000054564"/>
    </source>
</evidence>
<dbReference type="AlphaFoldDB" id="A0A0L0URW2"/>